<dbReference type="InterPro" id="IPR055685">
    <property type="entry name" value="DUF7261"/>
</dbReference>
<dbReference type="Pfam" id="PF23922">
    <property type="entry name" value="DUF7261"/>
    <property type="match status" value="1"/>
</dbReference>
<evidence type="ECO:0000313" key="1">
    <source>
        <dbReference type="EMBL" id="RQG95837.1"/>
    </source>
</evidence>
<evidence type="ECO:0000313" key="2">
    <source>
        <dbReference type="Proteomes" id="UP000282323"/>
    </source>
</evidence>
<dbReference type="EMBL" id="REGA01000004">
    <property type="protein sequence ID" value="RQG95837.1"/>
    <property type="molecule type" value="Genomic_DNA"/>
</dbReference>
<sequence>MADVTILTESQRKPDSSRRGQLLLVAGLLLAVTFVLLAVLLNSVIYAENLGSRGASVGGGDVIEFETSLHDASEETIRRLNRDADPSDPHSDLTDEFEAVIDEWDGQARQHGLRDGDYSTVSVDTIETGTQIEQSGGSFENDDGDGDWELAQNDVRVRSFEMEIDTIAESDPDDAFRLVVSDGTDVWEMAVYDSGVQAQQNGVEIEDCETTNPEAIDFATATVDGEFCEAVIFGGDLEAPYDSISYENGSEIEGGYRFIVDDTSLAGSNDFETHPGIYSSNVTLEYENHRIDYKSTTWIAPEEPYD</sequence>
<comment type="caution">
    <text evidence="1">The sequence shown here is derived from an EMBL/GenBank/DDBJ whole genome shotgun (WGS) entry which is preliminary data.</text>
</comment>
<dbReference type="OrthoDB" id="238714at2157"/>
<dbReference type="AlphaFoldDB" id="A0A3N6M249"/>
<organism evidence="1 2">
    <name type="scientific">Natrarchaeobius chitinivorans</name>
    <dbReference type="NCBI Taxonomy" id="1679083"/>
    <lineage>
        <taxon>Archaea</taxon>
        <taxon>Methanobacteriati</taxon>
        <taxon>Methanobacteriota</taxon>
        <taxon>Stenosarchaea group</taxon>
        <taxon>Halobacteria</taxon>
        <taxon>Halobacteriales</taxon>
        <taxon>Natrialbaceae</taxon>
        <taxon>Natrarchaeobius</taxon>
    </lineage>
</organism>
<reference evidence="1 2" key="1">
    <citation type="submission" date="2018-10" db="EMBL/GenBank/DDBJ databases">
        <title>Natrarchaeobius chitinivorans gen. nov., sp. nov., and Natrarchaeobius haloalkaliphilus sp. nov., alkaliphilic, chitin-utilizing haloarchaea from hypersaline alkaline lakes.</title>
        <authorList>
            <person name="Sorokin D.Y."/>
            <person name="Elcheninov A.G."/>
            <person name="Kostrikina N.A."/>
            <person name="Bale N.J."/>
            <person name="Sinninghe Damste J.S."/>
            <person name="Khijniak T.V."/>
            <person name="Kublanov I.V."/>
            <person name="Toshchakov S.V."/>
        </authorList>
    </citation>
    <scope>NUCLEOTIDE SEQUENCE [LARGE SCALE GENOMIC DNA]</scope>
    <source>
        <strain evidence="1 2">AArcht4T</strain>
    </source>
</reference>
<protein>
    <submittedName>
        <fullName evidence="1">Uncharacterized protein</fullName>
    </submittedName>
</protein>
<gene>
    <name evidence="1" type="ORF">EA473_06515</name>
</gene>
<dbReference type="Proteomes" id="UP000282323">
    <property type="component" value="Unassembled WGS sequence"/>
</dbReference>
<proteinExistence type="predicted"/>
<name>A0A3N6M249_NATCH</name>
<accession>A0A3N6M249</accession>
<dbReference type="RefSeq" id="WP_124194835.1">
    <property type="nucleotide sequence ID" value="NZ_REGA01000004.1"/>
</dbReference>
<keyword evidence="2" id="KW-1185">Reference proteome</keyword>